<gene>
    <name evidence="2" type="ORF">SCF082_LOCUS22032</name>
</gene>
<feature type="transmembrane region" description="Helical" evidence="1">
    <location>
        <begin position="145"/>
        <end position="163"/>
    </location>
</feature>
<keyword evidence="1" id="KW-0472">Membrane</keyword>
<evidence type="ECO:0000313" key="2">
    <source>
        <dbReference type="EMBL" id="CAK9037153.1"/>
    </source>
</evidence>
<keyword evidence="3" id="KW-1185">Reference proteome</keyword>
<evidence type="ECO:0000313" key="3">
    <source>
        <dbReference type="Proteomes" id="UP001642464"/>
    </source>
</evidence>
<keyword evidence="1" id="KW-1133">Transmembrane helix</keyword>
<sequence length="341" mass="38316">MEPADTAAHLSRSRMEPTRAAVMRATKWSRVLSWGGYVWGSQSRWRSVGFLTALVTLFSWRKQSSVFVDRVCVNQFDPQMKVEGIISLGAILKSSSSMLVIWDESYVERLWCLFELAAFLKAHEEEAGRSERNGRSALRVKPLSLGWICVITSCALSVLSFHILVTPTDDSLMEWVIRLSCLTMLYTFIAVSRAHFRAMESAQQQLQCFRLEDATCWCCTVNHIDQDGPFTTCDRECVTKCILSWFGSTESFEQSVQSSVAKALSQQLGAGKGFALPLDFGLYAAGALELHGPRRQRGARRASGAAWRSDRAPWSVLARWTGRVRWEPGDSQSFMRNGHPP</sequence>
<name>A0ABP0LDB5_9DINO</name>
<reference evidence="2 3" key="1">
    <citation type="submission" date="2024-02" db="EMBL/GenBank/DDBJ databases">
        <authorList>
            <person name="Chen Y."/>
            <person name="Shah S."/>
            <person name="Dougan E. K."/>
            <person name="Thang M."/>
            <person name="Chan C."/>
        </authorList>
    </citation>
    <scope>NUCLEOTIDE SEQUENCE [LARGE SCALE GENOMIC DNA]</scope>
</reference>
<evidence type="ECO:0000256" key="1">
    <source>
        <dbReference type="SAM" id="Phobius"/>
    </source>
</evidence>
<evidence type="ECO:0008006" key="4">
    <source>
        <dbReference type="Google" id="ProtNLM"/>
    </source>
</evidence>
<dbReference type="Proteomes" id="UP001642464">
    <property type="component" value="Unassembled WGS sequence"/>
</dbReference>
<organism evidence="2 3">
    <name type="scientific">Durusdinium trenchii</name>
    <dbReference type="NCBI Taxonomy" id="1381693"/>
    <lineage>
        <taxon>Eukaryota</taxon>
        <taxon>Sar</taxon>
        <taxon>Alveolata</taxon>
        <taxon>Dinophyceae</taxon>
        <taxon>Suessiales</taxon>
        <taxon>Symbiodiniaceae</taxon>
        <taxon>Durusdinium</taxon>
    </lineage>
</organism>
<comment type="caution">
    <text evidence="2">The sequence shown here is derived from an EMBL/GenBank/DDBJ whole genome shotgun (WGS) entry which is preliminary data.</text>
</comment>
<proteinExistence type="predicted"/>
<keyword evidence="1" id="KW-0812">Transmembrane</keyword>
<accession>A0ABP0LDB5</accession>
<feature type="transmembrane region" description="Helical" evidence="1">
    <location>
        <begin position="175"/>
        <end position="196"/>
    </location>
</feature>
<dbReference type="EMBL" id="CAXAMM010015780">
    <property type="protein sequence ID" value="CAK9037153.1"/>
    <property type="molecule type" value="Genomic_DNA"/>
</dbReference>
<protein>
    <recommendedName>
        <fullName evidence="4">TIR domain-containing protein</fullName>
    </recommendedName>
</protein>